<sequence>MTWPYVTAGIPDDAFERLPGIPMSKRESRVLILSQLCLKKNSILWDIGAGTGTVAVESALFCTEGQIIAIERDEEVVGLIQRNGERFNVQNMTIITGHAPDCLAAIVPRPDRIFLEGGRPVDVVLRAAWDCLAAGGRLVTATNSLEGFYRMVQTLGALQARKVEVIQSAVNRLETRGIQQVLVALDPIFILSGEKP</sequence>
<dbReference type="OrthoDB" id="9780707at2"/>
<organism evidence="6 7">
    <name type="scientific">Gloeomargarita lithophora Alchichica-D10</name>
    <dbReference type="NCBI Taxonomy" id="1188229"/>
    <lineage>
        <taxon>Bacteria</taxon>
        <taxon>Bacillati</taxon>
        <taxon>Cyanobacteriota</taxon>
        <taxon>Cyanophyceae</taxon>
        <taxon>Gloeomargaritales</taxon>
        <taxon>Gloeomargaritaceae</taxon>
        <taxon>Gloeomargarita</taxon>
    </lineage>
</organism>
<dbReference type="SUPFAM" id="SSF53335">
    <property type="entry name" value="S-adenosyl-L-methionine-dependent methyltransferases"/>
    <property type="match status" value="1"/>
</dbReference>
<dbReference type="NCBIfam" id="NF005640">
    <property type="entry name" value="PRK07402.1"/>
    <property type="match status" value="1"/>
</dbReference>
<evidence type="ECO:0000256" key="4">
    <source>
        <dbReference type="ARBA" id="ARBA00022679"/>
    </source>
</evidence>
<dbReference type="KEGG" id="glt:GlitD10_0064"/>
<dbReference type="InterPro" id="IPR014008">
    <property type="entry name" value="Cbl_synth_MTase_CbiT"/>
</dbReference>
<evidence type="ECO:0000313" key="7">
    <source>
        <dbReference type="Proteomes" id="UP000180235"/>
    </source>
</evidence>
<dbReference type="RefSeq" id="WP_071453121.1">
    <property type="nucleotide sequence ID" value="NZ_CP017675.1"/>
</dbReference>
<keyword evidence="5" id="KW-0949">S-adenosyl-L-methionine</keyword>
<dbReference type="InterPro" id="IPR029063">
    <property type="entry name" value="SAM-dependent_MTases_sf"/>
</dbReference>
<evidence type="ECO:0000256" key="3">
    <source>
        <dbReference type="ARBA" id="ARBA00022603"/>
    </source>
</evidence>
<dbReference type="GO" id="GO:0008276">
    <property type="term" value="F:protein methyltransferase activity"/>
    <property type="evidence" value="ECO:0007669"/>
    <property type="project" value="InterPro"/>
</dbReference>
<reference evidence="6 7" key="1">
    <citation type="submission" date="2016-10" db="EMBL/GenBank/DDBJ databases">
        <title>Description of Gloeomargarita lithophora gen. nov., sp. nov., a thylakoid-bearing basal-branching cyanobacterium with intracellular carbonates, and proposal for Gloeomargaritales ord. nov.</title>
        <authorList>
            <person name="Moreira D."/>
            <person name="Tavera R."/>
            <person name="Benzerara K."/>
            <person name="Skouri-Panet F."/>
            <person name="Couradeau E."/>
            <person name="Gerard E."/>
            <person name="Loussert C."/>
            <person name="Novelo E."/>
            <person name="Zivanovic Y."/>
            <person name="Lopez-Garcia P."/>
        </authorList>
    </citation>
    <scope>NUCLEOTIDE SEQUENCE [LARGE SCALE GENOMIC DNA]</scope>
    <source>
        <strain evidence="6 7">D10</strain>
    </source>
</reference>
<evidence type="ECO:0000313" key="6">
    <source>
        <dbReference type="EMBL" id="APB32365.1"/>
    </source>
</evidence>
<keyword evidence="4 6" id="KW-0808">Transferase</keyword>
<evidence type="ECO:0000256" key="5">
    <source>
        <dbReference type="ARBA" id="ARBA00022691"/>
    </source>
</evidence>
<proteinExistence type="predicted"/>
<comment type="pathway">
    <text evidence="1">Cofactor biosynthesis; adenosylcobalamin biosynthesis.</text>
</comment>
<dbReference type="PANTHER" id="PTHR43182:SF1">
    <property type="entry name" value="COBALT-PRECORRIN-7 C(5)-METHYLTRANSFERASE"/>
    <property type="match status" value="1"/>
</dbReference>
<dbReference type="UniPathway" id="UPA00148"/>
<dbReference type="PANTHER" id="PTHR43182">
    <property type="entry name" value="COBALT-PRECORRIN-6B C(15)-METHYLTRANSFERASE (DECARBOXYLATING)"/>
    <property type="match status" value="1"/>
</dbReference>
<gene>
    <name evidence="6" type="primary">cobL-1</name>
    <name evidence="6" type="ORF">GlitD10_0064</name>
</gene>
<protein>
    <submittedName>
        <fullName evidence="6">Precorrin-6B methylase</fullName>
        <ecNumber evidence="6">2.1.1.132</ecNumber>
    </submittedName>
</protein>
<dbReference type="Pfam" id="PF01135">
    <property type="entry name" value="PCMT"/>
    <property type="match status" value="1"/>
</dbReference>
<dbReference type="CDD" id="cd02440">
    <property type="entry name" value="AdoMet_MTases"/>
    <property type="match status" value="1"/>
</dbReference>
<dbReference type="Gene3D" id="3.40.50.150">
    <property type="entry name" value="Vaccinia Virus protein VP39"/>
    <property type="match status" value="1"/>
</dbReference>
<name>A0A1J0A8W6_9CYAN</name>
<evidence type="ECO:0000256" key="2">
    <source>
        <dbReference type="ARBA" id="ARBA00022573"/>
    </source>
</evidence>
<keyword evidence="7" id="KW-1185">Reference proteome</keyword>
<dbReference type="EC" id="2.1.1.132" evidence="6"/>
<dbReference type="GO" id="GO:0032259">
    <property type="term" value="P:methylation"/>
    <property type="evidence" value="ECO:0007669"/>
    <property type="project" value="UniProtKB-KW"/>
</dbReference>
<dbReference type="EMBL" id="CP017675">
    <property type="protein sequence ID" value="APB32365.1"/>
    <property type="molecule type" value="Genomic_DNA"/>
</dbReference>
<evidence type="ECO:0000256" key="1">
    <source>
        <dbReference type="ARBA" id="ARBA00004953"/>
    </source>
</evidence>
<accession>A0A1J0A8W6</accession>
<dbReference type="NCBIfam" id="TIGR02469">
    <property type="entry name" value="CbiT"/>
    <property type="match status" value="1"/>
</dbReference>
<dbReference type="InterPro" id="IPR050714">
    <property type="entry name" value="Cobalamin_biosynth_MTase"/>
</dbReference>
<dbReference type="GO" id="GO:0046025">
    <property type="term" value="F:precorrin-6Y C5,15-methyltransferase (decarboxylating) activity"/>
    <property type="evidence" value="ECO:0007669"/>
    <property type="project" value="UniProtKB-EC"/>
</dbReference>
<dbReference type="AlphaFoldDB" id="A0A1J0A8W6"/>
<dbReference type="GO" id="GO:0009236">
    <property type="term" value="P:cobalamin biosynthetic process"/>
    <property type="evidence" value="ECO:0007669"/>
    <property type="project" value="UniProtKB-UniPathway"/>
</dbReference>
<dbReference type="Proteomes" id="UP000180235">
    <property type="component" value="Chromosome"/>
</dbReference>
<keyword evidence="2" id="KW-0169">Cobalamin biosynthesis</keyword>
<keyword evidence="3 6" id="KW-0489">Methyltransferase</keyword>
<dbReference type="STRING" id="1188229.GlitD10_0064"/>